<evidence type="ECO:0000256" key="2">
    <source>
        <dbReference type="ARBA" id="ARBA00022737"/>
    </source>
</evidence>
<evidence type="ECO:0000259" key="5">
    <source>
        <dbReference type="Pfam" id="PF00656"/>
    </source>
</evidence>
<keyword evidence="2" id="KW-0677">Repeat</keyword>
<protein>
    <submittedName>
        <fullName evidence="7">Caspase family protein</fullName>
    </submittedName>
</protein>
<dbReference type="PROSITE" id="PS00678">
    <property type="entry name" value="WD_REPEATS_1"/>
    <property type="match status" value="1"/>
</dbReference>
<dbReference type="RefSeq" id="WP_409119931.1">
    <property type="nucleotide sequence ID" value="NZ_JBJVNI010000001.1"/>
</dbReference>
<feature type="domain" description="Novel STAND NTPase 1" evidence="6">
    <location>
        <begin position="286"/>
        <end position="445"/>
    </location>
</feature>
<keyword evidence="8" id="KW-1185">Reference proteome</keyword>
<dbReference type="InterPro" id="IPR011044">
    <property type="entry name" value="Quino_amine_DH_bsu"/>
</dbReference>
<evidence type="ECO:0000256" key="4">
    <source>
        <dbReference type="SAM" id="MobiDB-lite"/>
    </source>
</evidence>
<feature type="domain" description="Peptidase C14 caspase" evidence="5">
    <location>
        <begin position="4"/>
        <end position="213"/>
    </location>
</feature>
<feature type="region of interest" description="Disordered" evidence="4">
    <location>
        <begin position="524"/>
        <end position="547"/>
    </location>
</feature>
<accession>A0ABW9HJK1</accession>
<evidence type="ECO:0000313" key="8">
    <source>
        <dbReference type="Proteomes" id="UP001631957"/>
    </source>
</evidence>
<dbReference type="PROSITE" id="PS50082">
    <property type="entry name" value="WD_REPEATS_2"/>
    <property type="match status" value="1"/>
</dbReference>
<sequence>MTPRWVVVAGVAAYDHEDNPPLPLVPGDLDTVRALFTGLGYRDAGRTLDATAAQLRAFLSDWAAADDRDDGALTLYFSGHGDRGPVDERHYLLCRDSRPGRLKGTALAADDLVGLVTETGLPRLLLIVDTCYAGQGAVDAVRALAAQLVAARDADPRTLTAFSVIAAARPLELAEDGAFARALRAALDDPTLGGNRQPKLYLEQVVDRVNELLGPFQHATWGTLPSGEGFDFLPNPRYSPDVPHEGTDLAEQRTALTPEGRRRREELLSHFGPRGRGVERTGDRGTYFTGRANALAHLAAWTDPATGPGDALVVTGSAGVGKSSLLGRLVLLADPAHRAALPDLDPTTPAPPRRVDAAIHARHKLLDDIVAAIADAAGVPADRAVLPRALAERTDPLLIVVDALDEAGTAGADGTDGRQVAAYLDRLARTGGVRLLVGTRPHVVPALGTRFAVMDLDDDRWTAPGDLTAYARKLLLAPDGPGSQGLATGPGTITTLAAAVADRAEGNYLVARLTARALAHRTTPLDTSTPDWAEQLPRPAAKSPRPAGPAFRWALDQRLGPESGRAGTLLLPLALSEGAGLPSTGLWPAIASAVSAVPTGPDDIRWILDHADSHIVEALDSHGRSVYRLYHESFADELRATAADTSAAVTGALLDSVPVDPATGLRDWSAAQPYVRDHLATHAAAAGTLDELVVDPLFLLTAEPVALQRALTRVTTRQAVAARTAYERVGVVLARERDQGVRYAQLRLAALQSDAADLAEAIRRRAPDLPWDTRWLRPLGAATPYRTIGAFDSAVVGVAVVESERGQLLVTAEYDDGLRVWDLASGELLGTLPGPTGFEVRAMTPSGRLLVVERAFGEPPVAFDPATREALPLGDGKRWPSWTAWAVAETDGGRLAARLTQESVELVDLSHGRDPVYLRLPARPESRLRPRAVALGSHDGRLTVAVACDGIGTHGSGEKHTVHELATVLIWTLDPSALPAQAVPAPDTVRECRGEEILTLAVLDGRVLAATRHTRVFRTSGCRVHQHTATLSEWMWPHPAPDGCRFVRVQGTPFLMYAVPGGAEFVGARGKVDWRTPDDPRPGTRFAGVVAGPDGTPSVVSWQQSRSPLRIWPLRRGAADERSVLSGTGAPSLAAGAVDGRPVLVHPRSSGPPLIVDAACGEPLAHGGRHFSQAAGRPGAPPVLYSPTPGLRRRLRAELLGDPGRDVLLRGVRRGDSPHLRMSRLDGQDVLVGLCVSYLAVWDLTGRQLHRWDISFGAPFVTDFQVATHPRGLLVLLQRVQGFREIYALRDGEALSYALDNWTLRGDRVLGRYDKGTVLSLGTWHDDIVLATADSVHQLHGTSVSSIASWHRTIGRGDRILLHTLQNHRTALVLAQDETLSLYDADTDTVPCRIHLGTQVTALTIIDDHLLGVLTPTGLTTLRLPSL</sequence>
<dbReference type="Gene3D" id="2.130.10.10">
    <property type="entry name" value="YVTN repeat-like/Quinoprotein amine dehydrogenase"/>
    <property type="match status" value="1"/>
</dbReference>
<dbReference type="InterPro" id="IPR027417">
    <property type="entry name" value="P-loop_NTPase"/>
</dbReference>
<name>A0ABW9HJK1_9ACTN</name>
<evidence type="ECO:0000256" key="3">
    <source>
        <dbReference type="PROSITE-ProRule" id="PRU00221"/>
    </source>
</evidence>
<evidence type="ECO:0000313" key="7">
    <source>
        <dbReference type="EMBL" id="MFM9607103.1"/>
    </source>
</evidence>
<gene>
    <name evidence="7" type="ORF">ACKI18_00085</name>
</gene>
<dbReference type="SUPFAM" id="SSF52540">
    <property type="entry name" value="P-loop containing nucleoside triphosphate hydrolases"/>
    <property type="match status" value="1"/>
</dbReference>
<dbReference type="InterPro" id="IPR019775">
    <property type="entry name" value="WD40_repeat_CS"/>
</dbReference>
<dbReference type="Gene3D" id="3.40.50.300">
    <property type="entry name" value="P-loop containing nucleotide triphosphate hydrolases"/>
    <property type="match status" value="1"/>
</dbReference>
<dbReference type="Pfam" id="PF20703">
    <property type="entry name" value="nSTAND1"/>
    <property type="match status" value="1"/>
</dbReference>
<dbReference type="InterPro" id="IPR029030">
    <property type="entry name" value="Caspase-like_dom_sf"/>
</dbReference>
<reference evidence="7 8" key="1">
    <citation type="submission" date="2024-12" db="EMBL/GenBank/DDBJ databases">
        <title>Forecasting of Potato common scab and diversities of Pathogenic streptomyces spp. in china.</title>
        <authorList>
            <person name="Handique U."/>
            <person name="Wu J."/>
        </authorList>
    </citation>
    <scope>NUCLEOTIDE SEQUENCE [LARGE SCALE GENOMIC DNA]</scope>
    <source>
        <strain evidence="7 8">ZRIMU1530</strain>
    </source>
</reference>
<dbReference type="InterPro" id="IPR015943">
    <property type="entry name" value="WD40/YVTN_repeat-like_dom_sf"/>
</dbReference>
<dbReference type="Proteomes" id="UP001631957">
    <property type="component" value="Unassembled WGS sequence"/>
</dbReference>
<dbReference type="SUPFAM" id="SSF52129">
    <property type="entry name" value="Caspase-like"/>
    <property type="match status" value="1"/>
</dbReference>
<dbReference type="InterPro" id="IPR011600">
    <property type="entry name" value="Pept_C14_caspase"/>
</dbReference>
<organism evidence="7 8">
    <name type="scientific">Streptomyces niveiscabiei</name>
    <dbReference type="NCBI Taxonomy" id="164115"/>
    <lineage>
        <taxon>Bacteria</taxon>
        <taxon>Bacillati</taxon>
        <taxon>Actinomycetota</taxon>
        <taxon>Actinomycetes</taxon>
        <taxon>Kitasatosporales</taxon>
        <taxon>Streptomycetaceae</taxon>
        <taxon>Streptomyces</taxon>
    </lineage>
</organism>
<keyword evidence="1 3" id="KW-0853">WD repeat</keyword>
<evidence type="ECO:0000256" key="1">
    <source>
        <dbReference type="ARBA" id="ARBA00022574"/>
    </source>
</evidence>
<dbReference type="InterPro" id="IPR001680">
    <property type="entry name" value="WD40_rpt"/>
</dbReference>
<proteinExistence type="predicted"/>
<dbReference type="EMBL" id="JBJVNI010000001">
    <property type="protein sequence ID" value="MFM9607103.1"/>
    <property type="molecule type" value="Genomic_DNA"/>
</dbReference>
<evidence type="ECO:0000259" key="6">
    <source>
        <dbReference type="Pfam" id="PF20703"/>
    </source>
</evidence>
<comment type="caution">
    <text evidence="7">The sequence shown here is derived from an EMBL/GenBank/DDBJ whole genome shotgun (WGS) entry which is preliminary data.</text>
</comment>
<dbReference type="InterPro" id="IPR049052">
    <property type="entry name" value="nSTAND1"/>
</dbReference>
<feature type="repeat" description="WD" evidence="3">
    <location>
        <begin position="803"/>
        <end position="831"/>
    </location>
</feature>
<dbReference type="Gene3D" id="3.40.50.1460">
    <property type="match status" value="1"/>
</dbReference>
<dbReference type="SUPFAM" id="SSF50969">
    <property type="entry name" value="YVTN repeat-like/Quinoprotein amine dehydrogenase"/>
    <property type="match status" value="1"/>
</dbReference>
<dbReference type="Pfam" id="PF00656">
    <property type="entry name" value="Peptidase_C14"/>
    <property type="match status" value="1"/>
</dbReference>